<sequence length="736" mass="83259">MLVLKFFLFISSILTNRVVIACFKINQADLFSENYVISSSKIPTIDLATIGDTLRSGTFTFGVCPEEVVCLEVHLGMKKISILDQDLHIDLFSKAGTNKLRLDKVKPIFVEGYAHGLDGENHVFGYIEDNFFYGQIMTSDNIYYIDDIRGYFPRESINMSRYNAVVFKRKRYNAGTNEKLFLKETKNIVRRFAGDWSEDGSNPYIDPDVRYMEFLKTGKVCTLFVLMDKSFLNILHDDDIKSAVTNILQNIDQVDSIFRSTDFNNDGVPDNIGFKVKHLAVLVSEDSPVNLIPPYTNIPMAGPDYLIRFTNYEILRDVCLGVAFTAQSFQNNTLGVSYTALKPVFYHNVFKLPVGGICDRPTFTDADAHLNVLVISSRLPNDTFITGKTVHPRLSTLSLAHELGHSFGAPHDTQECKGYLMGSHTPEKEERKNYIFSECSKPHIVQTILNQGYCLEDSEEAFCGNGIVEQGETCDCGTWRDCAELDVCCIPRGEKHQCQVNWLKQYQCHPSQGLCCTQRCVYKDLIQYGVNCKRFEKACPCPPGEKCTCGVDSECIDDTCHSLECTRMNLEECKCPYTDVNTNEDNKFSKCHTCCSFEGNCESSSTVVHTIVSRKEDITAYLKQNYTFKKFPRSVRIKKFGHYKEFCNQAGGINSSCTLLFFREVIEKDYCILFGKVGTCRKSGCDVPGIRQIYPVIIKARSISGSTNRSVEFSITSYIFLLLGTTCQIILDLYQK</sequence>
<feature type="domain" description="Peptidase M12B" evidence="4">
    <location>
        <begin position="219"/>
        <end position="451"/>
    </location>
</feature>
<feature type="binding site" evidence="1">
    <location>
        <position position="411"/>
    </location>
    <ligand>
        <name>Zn(2+)</name>
        <dbReference type="ChEBI" id="CHEBI:29105"/>
        <note>catalytic</note>
    </ligand>
</feature>
<dbReference type="PROSITE" id="PS50215">
    <property type="entry name" value="ADAM_MEPRO"/>
    <property type="match status" value="1"/>
</dbReference>
<dbReference type="InterPro" id="IPR001590">
    <property type="entry name" value="Peptidase_M12B"/>
</dbReference>
<dbReference type="InterPro" id="IPR024079">
    <property type="entry name" value="MetalloPept_cat_dom_sf"/>
</dbReference>
<dbReference type="InterPro" id="IPR001762">
    <property type="entry name" value="Disintegrin_dom"/>
</dbReference>
<keyword evidence="1" id="KW-0479">Metal-binding</keyword>
<feature type="chain" id="PRO_5040513187" evidence="2">
    <location>
        <begin position="16"/>
        <end position="736"/>
    </location>
</feature>
<reference evidence="5" key="1">
    <citation type="submission" date="2022-03" db="EMBL/GenBank/DDBJ databases">
        <authorList>
            <person name="Sayadi A."/>
        </authorList>
    </citation>
    <scope>NUCLEOTIDE SEQUENCE</scope>
</reference>
<keyword evidence="2" id="KW-0732">Signal</keyword>
<evidence type="ECO:0000259" key="3">
    <source>
        <dbReference type="PROSITE" id="PS50214"/>
    </source>
</evidence>
<feature type="domain" description="Disintegrin" evidence="3">
    <location>
        <begin position="460"/>
        <end position="555"/>
    </location>
</feature>
<dbReference type="GO" id="GO:0004222">
    <property type="term" value="F:metalloendopeptidase activity"/>
    <property type="evidence" value="ECO:0007669"/>
    <property type="project" value="InterPro"/>
</dbReference>
<dbReference type="PANTHER" id="PTHR45702:SF2">
    <property type="entry name" value="KUZBANIAN, ISOFORM A"/>
    <property type="match status" value="1"/>
</dbReference>
<accession>A0A9P0L3I5</accession>
<comment type="caution">
    <text evidence="1">Lacks conserved residue(s) required for the propagation of feature annotation.</text>
</comment>
<evidence type="ECO:0000256" key="2">
    <source>
        <dbReference type="SAM" id="SignalP"/>
    </source>
</evidence>
<dbReference type="GO" id="GO:0046872">
    <property type="term" value="F:metal ion binding"/>
    <property type="evidence" value="ECO:0007669"/>
    <property type="project" value="UniProtKB-KW"/>
</dbReference>
<dbReference type="GO" id="GO:0006509">
    <property type="term" value="P:membrane protein ectodomain proteolysis"/>
    <property type="evidence" value="ECO:0007669"/>
    <property type="project" value="TreeGrafter"/>
</dbReference>
<dbReference type="PANTHER" id="PTHR45702">
    <property type="entry name" value="ADAM10/ADAM17 METALLOPEPTIDASE FAMILY MEMBER"/>
    <property type="match status" value="1"/>
</dbReference>
<dbReference type="SUPFAM" id="SSF55486">
    <property type="entry name" value="Metalloproteases ('zincins'), catalytic domain"/>
    <property type="match status" value="1"/>
</dbReference>
<dbReference type="InterPro" id="IPR051489">
    <property type="entry name" value="ADAM_Metalloproteinase"/>
</dbReference>
<dbReference type="Gene3D" id="3.40.390.10">
    <property type="entry name" value="Collagenase (Catalytic Domain)"/>
    <property type="match status" value="1"/>
</dbReference>
<dbReference type="PROSITE" id="PS50214">
    <property type="entry name" value="DISINTEGRIN_2"/>
    <property type="match status" value="1"/>
</dbReference>
<dbReference type="OrthoDB" id="2131567at2759"/>
<proteinExistence type="predicted"/>
<dbReference type="GO" id="GO:0005886">
    <property type="term" value="C:plasma membrane"/>
    <property type="evidence" value="ECO:0007669"/>
    <property type="project" value="TreeGrafter"/>
</dbReference>
<name>A0A9P0L3I5_ACAOB</name>
<gene>
    <name evidence="5" type="ORF">ACAOBT_LOCUS18635</name>
</gene>
<evidence type="ECO:0000256" key="1">
    <source>
        <dbReference type="PROSITE-ProRule" id="PRU00276"/>
    </source>
</evidence>
<dbReference type="AlphaFoldDB" id="A0A9P0L3I5"/>
<feature type="binding site" evidence="1">
    <location>
        <position position="401"/>
    </location>
    <ligand>
        <name>Zn(2+)</name>
        <dbReference type="ChEBI" id="CHEBI:29105"/>
        <note>catalytic</note>
    </ligand>
</feature>
<dbReference type="EMBL" id="CAKOFQ010007050">
    <property type="protein sequence ID" value="CAH1988752.1"/>
    <property type="molecule type" value="Genomic_DNA"/>
</dbReference>
<feature type="binding site" evidence="1">
    <location>
        <position position="405"/>
    </location>
    <ligand>
        <name>Zn(2+)</name>
        <dbReference type="ChEBI" id="CHEBI:29105"/>
        <note>catalytic</note>
    </ligand>
</feature>
<feature type="active site" evidence="1">
    <location>
        <position position="402"/>
    </location>
</feature>
<evidence type="ECO:0000313" key="5">
    <source>
        <dbReference type="EMBL" id="CAH1988752.1"/>
    </source>
</evidence>
<comment type="caution">
    <text evidence="5">The sequence shown here is derived from an EMBL/GenBank/DDBJ whole genome shotgun (WGS) entry which is preliminary data.</text>
</comment>
<evidence type="ECO:0000259" key="4">
    <source>
        <dbReference type="PROSITE" id="PS50215"/>
    </source>
</evidence>
<keyword evidence="1" id="KW-0862">Zinc</keyword>
<keyword evidence="6" id="KW-1185">Reference proteome</keyword>
<protein>
    <submittedName>
        <fullName evidence="5">Uncharacterized protein</fullName>
    </submittedName>
</protein>
<dbReference type="InterPro" id="IPR036436">
    <property type="entry name" value="Disintegrin_dom_sf"/>
</dbReference>
<organism evidence="5 6">
    <name type="scientific">Acanthoscelides obtectus</name>
    <name type="common">Bean weevil</name>
    <name type="synonym">Bruchus obtectus</name>
    <dbReference type="NCBI Taxonomy" id="200917"/>
    <lineage>
        <taxon>Eukaryota</taxon>
        <taxon>Metazoa</taxon>
        <taxon>Ecdysozoa</taxon>
        <taxon>Arthropoda</taxon>
        <taxon>Hexapoda</taxon>
        <taxon>Insecta</taxon>
        <taxon>Pterygota</taxon>
        <taxon>Neoptera</taxon>
        <taxon>Endopterygota</taxon>
        <taxon>Coleoptera</taxon>
        <taxon>Polyphaga</taxon>
        <taxon>Cucujiformia</taxon>
        <taxon>Chrysomeloidea</taxon>
        <taxon>Chrysomelidae</taxon>
        <taxon>Bruchinae</taxon>
        <taxon>Bruchini</taxon>
        <taxon>Acanthoscelides</taxon>
    </lineage>
</organism>
<dbReference type="GO" id="GO:0007219">
    <property type="term" value="P:Notch signaling pathway"/>
    <property type="evidence" value="ECO:0007669"/>
    <property type="project" value="TreeGrafter"/>
</dbReference>
<dbReference type="Proteomes" id="UP001152888">
    <property type="component" value="Unassembled WGS sequence"/>
</dbReference>
<feature type="signal peptide" evidence="2">
    <location>
        <begin position="1"/>
        <end position="15"/>
    </location>
</feature>
<dbReference type="Pfam" id="PF13688">
    <property type="entry name" value="Reprolysin_5"/>
    <property type="match status" value="1"/>
</dbReference>
<dbReference type="Gene3D" id="4.10.70.10">
    <property type="entry name" value="Disintegrin domain"/>
    <property type="match status" value="1"/>
</dbReference>
<evidence type="ECO:0000313" key="6">
    <source>
        <dbReference type="Proteomes" id="UP001152888"/>
    </source>
</evidence>